<organism evidence="6 7">
    <name type="scientific">Intestinimonas massiliensis</name>
    <name type="common">ex Afouda et al. 2020</name>
    <dbReference type="NCBI Taxonomy" id="1673721"/>
    <lineage>
        <taxon>Bacteria</taxon>
        <taxon>Bacillati</taxon>
        <taxon>Bacillota</taxon>
        <taxon>Clostridia</taxon>
        <taxon>Eubacteriales</taxon>
        <taxon>Intestinimonas</taxon>
    </lineage>
</organism>
<dbReference type="GO" id="GO:0055085">
    <property type="term" value="P:transmembrane transport"/>
    <property type="evidence" value="ECO:0007669"/>
    <property type="project" value="UniProtKB-ARBA"/>
</dbReference>
<evidence type="ECO:0000256" key="1">
    <source>
        <dbReference type="ARBA" id="ARBA00005417"/>
    </source>
</evidence>
<protein>
    <submittedName>
        <fullName evidence="6">ATP-binding cassette domain-containing protein</fullName>
    </submittedName>
</protein>
<dbReference type="PROSITE" id="PS00211">
    <property type="entry name" value="ABC_TRANSPORTER_1"/>
    <property type="match status" value="1"/>
</dbReference>
<evidence type="ECO:0000313" key="6">
    <source>
        <dbReference type="EMBL" id="MCQ4769586.1"/>
    </source>
</evidence>
<dbReference type="InterPro" id="IPR017871">
    <property type="entry name" value="ABC_transporter-like_CS"/>
</dbReference>
<feature type="domain" description="ABC transporter" evidence="5">
    <location>
        <begin position="3"/>
        <end position="204"/>
    </location>
</feature>
<dbReference type="Gene3D" id="3.40.50.300">
    <property type="entry name" value="P-loop containing nucleotide triphosphate hydrolases"/>
    <property type="match status" value="1"/>
</dbReference>
<dbReference type="Proteomes" id="UP001204562">
    <property type="component" value="Unassembled WGS sequence"/>
</dbReference>
<evidence type="ECO:0000256" key="2">
    <source>
        <dbReference type="ARBA" id="ARBA00022448"/>
    </source>
</evidence>
<proteinExistence type="inferred from homology"/>
<evidence type="ECO:0000259" key="5">
    <source>
        <dbReference type="PROSITE" id="PS50893"/>
    </source>
</evidence>
<keyword evidence="3" id="KW-0547">Nucleotide-binding</keyword>
<dbReference type="AlphaFoldDB" id="A0AAW5JHL8"/>
<dbReference type="EMBL" id="JANFYS010000005">
    <property type="protein sequence ID" value="MCQ4769586.1"/>
    <property type="molecule type" value="Genomic_DNA"/>
</dbReference>
<dbReference type="RefSeq" id="WP_256303319.1">
    <property type="nucleotide sequence ID" value="NZ_JANFYS010000005.1"/>
</dbReference>
<dbReference type="InterPro" id="IPR027417">
    <property type="entry name" value="P-loop_NTPase"/>
</dbReference>
<evidence type="ECO:0000256" key="4">
    <source>
        <dbReference type="ARBA" id="ARBA00022840"/>
    </source>
</evidence>
<dbReference type="SMART" id="SM00382">
    <property type="entry name" value="AAA"/>
    <property type="match status" value="1"/>
</dbReference>
<keyword evidence="2" id="KW-0813">Transport</keyword>
<name>A0AAW5JHL8_9FIRM</name>
<dbReference type="InterPro" id="IPR003593">
    <property type="entry name" value="AAA+_ATPase"/>
</dbReference>
<dbReference type="PROSITE" id="PS50893">
    <property type="entry name" value="ABC_TRANSPORTER_2"/>
    <property type="match status" value="1"/>
</dbReference>
<comment type="similarity">
    <text evidence="1">Belongs to the ABC transporter superfamily.</text>
</comment>
<dbReference type="Pfam" id="PF00005">
    <property type="entry name" value="ABC_tran"/>
    <property type="match status" value="1"/>
</dbReference>
<dbReference type="InterPro" id="IPR003439">
    <property type="entry name" value="ABC_transporter-like_ATP-bd"/>
</dbReference>
<dbReference type="PANTHER" id="PTHR43776">
    <property type="entry name" value="TRANSPORT ATP-BINDING PROTEIN"/>
    <property type="match status" value="1"/>
</dbReference>
<accession>A0AAW5JHL8</accession>
<dbReference type="InterPro" id="IPR050319">
    <property type="entry name" value="ABC_transp_ATP-bind"/>
</dbReference>
<evidence type="ECO:0000256" key="3">
    <source>
        <dbReference type="ARBA" id="ARBA00022741"/>
    </source>
</evidence>
<dbReference type="GO" id="GO:0016887">
    <property type="term" value="F:ATP hydrolysis activity"/>
    <property type="evidence" value="ECO:0007669"/>
    <property type="project" value="InterPro"/>
</dbReference>
<gene>
    <name evidence="6" type="ORF">NE579_03765</name>
</gene>
<dbReference type="GO" id="GO:0005524">
    <property type="term" value="F:ATP binding"/>
    <property type="evidence" value="ECO:0007669"/>
    <property type="project" value="UniProtKB-KW"/>
</dbReference>
<sequence length="204" mass="22676">MSLEGKALSFGYRRKDRAVLDRVNLTLNPGERLGLTAPSGRGKTTLCKLLAGYEKPKGGEVLLDGRPLAHGRGYCPVQMIWQHPETVVDPLMKLGDTLAEGWPVEQRVLDGLHIEPGWLERYPTELSGGELQRFCIARALGPATRFLLCDEISTMLDLITQAQIWNFLLEEAARRELGLLIVSHTPALLERLCTRTQPLDPSPV</sequence>
<evidence type="ECO:0000313" key="7">
    <source>
        <dbReference type="Proteomes" id="UP001204562"/>
    </source>
</evidence>
<comment type="caution">
    <text evidence="6">The sequence shown here is derived from an EMBL/GenBank/DDBJ whole genome shotgun (WGS) entry which is preliminary data.</text>
</comment>
<dbReference type="PANTHER" id="PTHR43776:SF7">
    <property type="entry name" value="D,D-DIPEPTIDE TRANSPORT ATP-BINDING PROTEIN DDPF-RELATED"/>
    <property type="match status" value="1"/>
</dbReference>
<keyword evidence="4 6" id="KW-0067">ATP-binding</keyword>
<reference evidence="6" key="1">
    <citation type="submission" date="2022-06" db="EMBL/GenBank/DDBJ databases">
        <title>Isolation of gut microbiota from human fecal samples.</title>
        <authorList>
            <person name="Pamer E.G."/>
            <person name="Barat B."/>
            <person name="Waligurski E."/>
            <person name="Medina S."/>
            <person name="Paddock L."/>
            <person name="Mostad J."/>
        </authorList>
    </citation>
    <scope>NUCLEOTIDE SEQUENCE</scope>
    <source>
        <strain evidence="6">DFI.9.91</strain>
    </source>
</reference>
<dbReference type="SUPFAM" id="SSF52540">
    <property type="entry name" value="P-loop containing nucleoside triphosphate hydrolases"/>
    <property type="match status" value="1"/>
</dbReference>